<protein>
    <recommendedName>
        <fullName evidence="3">Lysine N-acyltransferase MbtK</fullName>
    </recommendedName>
    <alternativeName>
        <fullName evidence="4">Mycobactin synthase protein K</fullName>
    </alternativeName>
</protein>
<evidence type="ECO:0000313" key="6">
    <source>
        <dbReference type="EMBL" id="NJC24398.1"/>
    </source>
</evidence>
<evidence type="ECO:0000313" key="7">
    <source>
        <dbReference type="Proteomes" id="UP000547458"/>
    </source>
</evidence>
<dbReference type="RefSeq" id="WP_167995657.1">
    <property type="nucleotide sequence ID" value="NZ_JAATJL010000001.1"/>
</dbReference>
<reference evidence="6 7" key="1">
    <citation type="submission" date="2020-03" db="EMBL/GenBank/DDBJ databases">
        <title>Sequencing the genomes of 1000 actinobacteria strains.</title>
        <authorList>
            <person name="Klenk H.-P."/>
        </authorList>
    </citation>
    <scope>NUCLEOTIDE SEQUENCE [LARGE SCALE GENOMIC DNA]</scope>
    <source>
        <strain evidence="6 7">DSM 16403</strain>
    </source>
</reference>
<dbReference type="GO" id="GO:0019290">
    <property type="term" value="P:siderophore biosynthetic process"/>
    <property type="evidence" value="ECO:0007669"/>
    <property type="project" value="InterPro"/>
</dbReference>
<dbReference type="SMART" id="SM01006">
    <property type="entry name" value="AlcB"/>
    <property type="match status" value="1"/>
</dbReference>
<dbReference type="Gene3D" id="3.40.630.30">
    <property type="match status" value="1"/>
</dbReference>
<dbReference type="PANTHER" id="PTHR31438">
    <property type="entry name" value="LYSINE N-ACYLTRANSFERASE C17G9.06C-RELATED"/>
    <property type="match status" value="1"/>
</dbReference>
<gene>
    <name evidence="6" type="ORF">BJ994_003474</name>
</gene>
<organism evidence="6 7">
    <name type="scientific">Arthrobacter pigmenti</name>
    <dbReference type="NCBI Taxonomy" id="271432"/>
    <lineage>
        <taxon>Bacteria</taxon>
        <taxon>Bacillati</taxon>
        <taxon>Actinomycetota</taxon>
        <taxon>Actinomycetes</taxon>
        <taxon>Micrococcales</taxon>
        <taxon>Micrococcaceae</taxon>
        <taxon>Arthrobacter</taxon>
    </lineage>
</organism>
<dbReference type="AlphaFoldDB" id="A0A846RLX2"/>
<name>A0A846RLX2_9MICC</name>
<evidence type="ECO:0000259" key="5">
    <source>
        <dbReference type="SMART" id="SM01006"/>
    </source>
</evidence>
<evidence type="ECO:0000256" key="3">
    <source>
        <dbReference type="ARBA" id="ARBA00020586"/>
    </source>
</evidence>
<feature type="domain" description="Acyltransferase MbtK/IucB-like conserved" evidence="5">
    <location>
        <begin position="6"/>
        <end position="54"/>
    </location>
</feature>
<dbReference type="Pfam" id="PF13523">
    <property type="entry name" value="Acetyltransf_8"/>
    <property type="match status" value="1"/>
</dbReference>
<dbReference type="GO" id="GO:0016410">
    <property type="term" value="F:N-acyltransferase activity"/>
    <property type="evidence" value="ECO:0007669"/>
    <property type="project" value="TreeGrafter"/>
</dbReference>
<proteinExistence type="predicted"/>
<dbReference type="PANTHER" id="PTHR31438:SF1">
    <property type="entry name" value="LYSINE N-ACYLTRANSFERASE C17G9.06C-RELATED"/>
    <property type="match status" value="1"/>
</dbReference>
<sequence>MNFTLAPVDPARDAVLLHSWVTDPHARFWDMQEASVADVEREYTAIHESQTHHAFLGYNDDGGVGVRAAAFLMERYLPDNDPVGATYPVQQGDVGMHLLVPRTEVPVSGFTTAVITFILEHLFSDPDVQRVVVEPDVRNTKVHALNARVGFEPSSTIELPGKQALLSFCTRNQFLSTFQEVSP</sequence>
<accession>A0A846RLX2</accession>
<dbReference type="SUPFAM" id="SSF55729">
    <property type="entry name" value="Acyl-CoA N-acyltransferases (Nat)"/>
    <property type="match status" value="1"/>
</dbReference>
<dbReference type="UniPathway" id="UPA00011"/>
<dbReference type="Proteomes" id="UP000547458">
    <property type="component" value="Unassembled WGS sequence"/>
</dbReference>
<dbReference type="InterPro" id="IPR019432">
    <property type="entry name" value="Acyltransferase_MbtK/IucB-like"/>
</dbReference>
<evidence type="ECO:0000256" key="2">
    <source>
        <dbReference type="ARBA" id="ARBA00005102"/>
    </source>
</evidence>
<comment type="caution">
    <text evidence="6">The sequence shown here is derived from an EMBL/GenBank/DDBJ whole genome shotgun (WGS) entry which is preliminary data.</text>
</comment>
<dbReference type="EMBL" id="JAATJL010000001">
    <property type="protein sequence ID" value="NJC24398.1"/>
    <property type="molecule type" value="Genomic_DNA"/>
</dbReference>
<comment type="function">
    <text evidence="1">Acyltransferase required for the direct transfer of medium- to long-chain fatty acyl moieties from a carrier protein (MbtL) on to the epsilon-amino group of lysine residue in the mycobactin core.</text>
</comment>
<dbReference type="InterPro" id="IPR016181">
    <property type="entry name" value="Acyl_CoA_acyltransferase"/>
</dbReference>
<evidence type="ECO:0000256" key="4">
    <source>
        <dbReference type="ARBA" id="ARBA00031122"/>
    </source>
</evidence>
<comment type="pathway">
    <text evidence="2">Siderophore biosynthesis; mycobactin biosynthesis.</text>
</comment>
<evidence type="ECO:0000256" key="1">
    <source>
        <dbReference type="ARBA" id="ARBA00003818"/>
    </source>
</evidence>
<keyword evidence="7" id="KW-1185">Reference proteome</keyword>
<keyword evidence="6" id="KW-0808">Transferase</keyword>